<dbReference type="InterPro" id="IPR036188">
    <property type="entry name" value="FAD/NAD-bd_sf"/>
</dbReference>
<dbReference type="GO" id="GO:0005737">
    <property type="term" value="C:cytoplasm"/>
    <property type="evidence" value="ECO:0007669"/>
    <property type="project" value="TreeGrafter"/>
</dbReference>
<dbReference type="Gene3D" id="3.30.9.10">
    <property type="entry name" value="D-Amino Acid Oxidase, subunit A, domain 2"/>
    <property type="match status" value="1"/>
</dbReference>
<dbReference type="OMA" id="AQACYAW"/>
<dbReference type="PANTHER" id="PTHR13847">
    <property type="entry name" value="SARCOSINE DEHYDROGENASE-RELATED"/>
    <property type="match status" value="1"/>
</dbReference>
<dbReference type="SUPFAM" id="SSF51905">
    <property type="entry name" value="FAD/NAD(P)-binding domain"/>
    <property type="match status" value="1"/>
</dbReference>
<dbReference type="OrthoDB" id="429143at2759"/>
<comment type="caution">
    <text evidence="2">The sequence shown here is derived from an EMBL/GenBank/DDBJ whole genome shotgun (WGS) entry which is preliminary data.</text>
</comment>
<dbReference type="InterPro" id="IPR006076">
    <property type="entry name" value="FAD-dep_OxRdtase"/>
</dbReference>
<feature type="domain" description="FAD dependent oxidoreductase" evidence="1">
    <location>
        <begin position="65"/>
        <end position="437"/>
    </location>
</feature>
<evidence type="ECO:0000313" key="3">
    <source>
        <dbReference type="Proteomes" id="UP000258309"/>
    </source>
</evidence>
<proteinExistence type="predicted"/>
<protein>
    <recommendedName>
        <fullName evidence="1">FAD dependent oxidoreductase domain-containing protein</fullName>
    </recommendedName>
</protein>
<evidence type="ECO:0000259" key="1">
    <source>
        <dbReference type="Pfam" id="PF01266"/>
    </source>
</evidence>
<sequence length="482" mass="52918">MGEADIQTSPALAGISQECFGFPKQNGRSLSYWLQGVRCDPLLDHRSTPELPLSADIVIIGSGPGKSVVVLEAREFCSSATGRNAGHCKPDQYRGFSRYEKVFGTEQALKVRIRRACHDFNIFDLKSQILQNEQQTWSDLVQYVRENNVDCDLWVGDTLDVPVTQEVADITKDSFDRLKAAGGKVDHIKVTHDPAEAAKISRIKDAKACYAWSASTLQPWKLVAHIMRDNLKKGVNLQTYTTVTQVKSSLQSPGKWIVESQRGSIECSQVVHATNAYSSALEPSLHGIIRPTPHMCVKIVPPVTFAGSKGLKNSYAVLLPDGALFSINPRCTADGIVMFGGSNPGQQKFNEWLEEHPESCIDDGLTGFNFGTQAVQEFTESQFPGWTDAATGPGELYDYTWSGIIARSADGVPLVGQLPGLPGQWICAGHNGHGMARTFTAAPGLVKLMDGKPWRDTQLPDVYQITSKRIEELKHRKFVGNN</sequence>
<accession>A0A3E2HHS5</accession>
<dbReference type="Proteomes" id="UP000258309">
    <property type="component" value="Unassembled WGS sequence"/>
</dbReference>
<gene>
    <name evidence="2" type="ORF">B7463_g3391</name>
</gene>
<keyword evidence="3" id="KW-1185">Reference proteome</keyword>
<dbReference type="PANTHER" id="PTHR13847:SF260">
    <property type="entry name" value="FAD DEPENDENT OXIDOREDUCTASE DOMAIN-CONTAINING PROTEIN"/>
    <property type="match status" value="1"/>
</dbReference>
<evidence type="ECO:0000313" key="2">
    <source>
        <dbReference type="EMBL" id="RFU32978.1"/>
    </source>
</evidence>
<dbReference type="AlphaFoldDB" id="A0A3E2HHS5"/>
<dbReference type="STRING" id="5539.A0A3E2HHS5"/>
<feature type="non-terminal residue" evidence="2">
    <location>
        <position position="1"/>
    </location>
</feature>
<organism evidence="2 3">
    <name type="scientific">Scytalidium lignicola</name>
    <name type="common">Hyphomycete</name>
    <dbReference type="NCBI Taxonomy" id="5539"/>
    <lineage>
        <taxon>Eukaryota</taxon>
        <taxon>Fungi</taxon>
        <taxon>Dikarya</taxon>
        <taxon>Ascomycota</taxon>
        <taxon>Pezizomycotina</taxon>
        <taxon>Leotiomycetes</taxon>
        <taxon>Leotiomycetes incertae sedis</taxon>
        <taxon>Scytalidium</taxon>
    </lineage>
</organism>
<dbReference type="Gene3D" id="3.50.50.60">
    <property type="entry name" value="FAD/NAD(P)-binding domain"/>
    <property type="match status" value="1"/>
</dbReference>
<dbReference type="EMBL" id="NCSJ02000044">
    <property type="protein sequence ID" value="RFU32978.1"/>
    <property type="molecule type" value="Genomic_DNA"/>
</dbReference>
<name>A0A3E2HHS5_SCYLI</name>
<reference evidence="2 3" key="1">
    <citation type="submission" date="2018-05" db="EMBL/GenBank/DDBJ databases">
        <title>Draft genome sequence of Scytalidium lignicola DSM 105466, a ubiquitous saprotrophic fungus.</title>
        <authorList>
            <person name="Buettner E."/>
            <person name="Gebauer A.M."/>
            <person name="Hofrichter M."/>
            <person name="Liers C."/>
            <person name="Kellner H."/>
        </authorList>
    </citation>
    <scope>NUCLEOTIDE SEQUENCE [LARGE SCALE GENOMIC DNA]</scope>
    <source>
        <strain evidence="2 3">DSM 105466</strain>
    </source>
</reference>
<feature type="non-terminal residue" evidence="2">
    <location>
        <position position="482"/>
    </location>
</feature>
<dbReference type="Pfam" id="PF01266">
    <property type="entry name" value="DAO"/>
    <property type="match status" value="1"/>
</dbReference>